<dbReference type="AlphaFoldDB" id="A0A7S3CSG6"/>
<keyword evidence="6 8" id="KW-1133">Transmembrane helix</keyword>
<feature type="transmembrane region" description="Helical" evidence="8">
    <location>
        <begin position="137"/>
        <end position="155"/>
    </location>
</feature>
<dbReference type="EMBL" id="HBIA01012297">
    <property type="protein sequence ID" value="CAE0234433.1"/>
    <property type="molecule type" value="Transcribed_RNA"/>
</dbReference>
<dbReference type="GO" id="GO:0034975">
    <property type="term" value="P:protein folding in endoplasmic reticulum"/>
    <property type="evidence" value="ECO:0007669"/>
    <property type="project" value="TreeGrafter"/>
</dbReference>
<feature type="transmembrane region" description="Helical" evidence="8">
    <location>
        <begin position="74"/>
        <end position="92"/>
    </location>
</feature>
<evidence type="ECO:0000256" key="1">
    <source>
        <dbReference type="ARBA" id="ARBA00004477"/>
    </source>
</evidence>
<dbReference type="PANTHER" id="PTHR20994:SF0">
    <property type="entry name" value="ER MEMBRANE PROTEIN COMPLEX SUBUNIT 6"/>
    <property type="match status" value="1"/>
</dbReference>
<comment type="subcellular location">
    <subcellularLocation>
        <location evidence="1">Endoplasmic reticulum membrane</location>
        <topology evidence="1">Multi-pass membrane protein</topology>
    </subcellularLocation>
</comment>
<keyword evidence="5" id="KW-0256">Endoplasmic reticulum</keyword>
<keyword evidence="7 8" id="KW-0472">Membrane</keyword>
<evidence type="ECO:0000256" key="3">
    <source>
        <dbReference type="ARBA" id="ARBA00020827"/>
    </source>
</evidence>
<evidence type="ECO:0000256" key="8">
    <source>
        <dbReference type="SAM" id="Phobius"/>
    </source>
</evidence>
<sequence>MPPKPRPTHKAASKTTKAIDEFLAQSSVPAGQQQILENKRLEEESQAKLKEKFIDLHFGPRVALNQDLVNKSRVIANIFAGVAAGILGLGAFQGILFWIAVALTTSLVLFVQIQVMSAQGEGATLFQSVGKAATQNLLSNVMTYMLFWIMFYNVVYVV</sequence>
<organism evidence="9">
    <name type="scientific">Strombidium rassoulzadegani</name>
    <dbReference type="NCBI Taxonomy" id="1082188"/>
    <lineage>
        <taxon>Eukaryota</taxon>
        <taxon>Sar</taxon>
        <taxon>Alveolata</taxon>
        <taxon>Ciliophora</taxon>
        <taxon>Intramacronucleata</taxon>
        <taxon>Spirotrichea</taxon>
        <taxon>Oligotrichia</taxon>
        <taxon>Strombidiidae</taxon>
        <taxon>Strombidium</taxon>
    </lineage>
</organism>
<keyword evidence="4 8" id="KW-0812">Transmembrane</keyword>
<dbReference type="Pfam" id="PF07019">
    <property type="entry name" value="EMC6"/>
    <property type="match status" value="1"/>
</dbReference>
<evidence type="ECO:0000256" key="2">
    <source>
        <dbReference type="ARBA" id="ARBA00009436"/>
    </source>
</evidence>
<evidence type="ECO:0000256" key="7">
    <source>
        <dbReference type="ARBA" id="ARBA00023136"/>
    </source>
</evidence>
<comment type="similarity">
    <text evidence="2">Belongs to the EMC6 family.</text>
</comment>
<dbReference type="InterPro" id="IPR029008">
    <property type="entry name" value="EMC6-like"/>
</dbReference>
<dbReference type="InterPro" id="IPR008504">
    <property type="entry name" value="Emc6"/>
</dbReference>
<evidence type="ECO:0000256" key="6">
    <source>
        <dbReference type="ARBA" id="ARBA00022989"/>
    </source>
</evidence>
<evidence type="ECO:0000256" key="5">
    <source>
        <dbReference type="ARBA" id="ARBA00022824"/>
    </source>
</evidence>
<name>A0A7S3CSG6_9SPIT</name>
<gene>
    <name evidence="9" type="ORF">SRAS04492_LOCUS6238</name>
</gene>
<dbReference type="GO" id="GO:0072546">
    <property type="term" value="C:EMC complex"/>
    <property type="evidence" value="ECO:0007669"/>
    <property type="project" value="InterPro"/>
</dbReference>
<accession>A0A7S3CSG6</accession>
<evidence type="ECO:0000256" key="4">
    <source>
        <dbReference type="ARBA" id="ARBA00022692"/>
    </source>
</evidence>
<evidence type="ECO:0000313" key="9">
    <source>
        <dbReference type="EMBL" id="CAE0234433.1"/>
    </source>
</evidence>
<reference evidence="9" key="1">
    <citation type="submission" date="2021-01" db="EMBL/GenBank/DDBJ databases">
        <authorList>
            <person name="Corre E."/>
            <person name="Pelletier E."/>
            <person name="Niang G."/>
            <person name="Scheremetjew M."/>
            <person name="Finn R."/>
            <person name="Kale V."/>
            <person name="Holt S."/>
            <person name="Cochrane G."/>
            <person name="Meng A."/>
            <person name="Brown T."/>
            <person name="Cohen L."/>
        </authorList>
    </citation>
    <scope>NUCLEOTIDE SEQUENCE</scope>
    <source>
        <strain evidence="9">Ras09</strain>
    </source>
</reference>
<dbReference type="PANTHER" id="PTHR20994">
    <property type="entry name" value="ER MEMBRANE PROTEIN COMPLEX SUBUNIT 6"/>
    <property type="match status" value="1"/>
</dbReference>
<protein>
    <recommendedName>
        <fullName evidence="3">ER membrane protein complex subunit 6</fullName>
    </recommendedName>
</protein>
<proteinExistence type="inferred from homology"/>
<dbReference type="GO" id="GO:0000045">
    <property type="term" value="P:autophagosome assembly"/>
    <property type="evidence" value="ECO:0007669"/>
    <property type="project" value="TreeGrafter"/>
</dbReference>